<keyword evidence="2" id="KW-1185">Reference proteome</keyword>
<proteinExistence type="predicted"/>
<dbReference type="EMBL" id="CM039176">
    <property type="protein sequence ID" value="KAH9718390.1"/>
    <property type="molecule type" value="Genomic_DNA"/>
</dbReference>
<sequence>MAKLDFPRYAGNDPTEWFNRINQFFEYQESIEDQKFVLASFHLEGEANQWWQWLRRSYQEEGRVVTWEIFVEELWARFGPTDCKDFDEARSRIKQTSTLRDYQKEFESLGNRVQGWTQKALVGTFMGGLKLEISEEIRLFRPRTLKEAISWAILQTMRVMAKIGPYEILVWIDNGSTHNFINTRLANMLQLPFQPIVAFSVKVANGEKVTCQGKHEKVQVLIQDVPFELTLYSLCITGLDMVLGVQWLEKLRSVVCNWKTLTMDFKWNNERRWLQGMGPQTIQATSLTEIIKEMRHGHSVFAICLQINKEVSLIGAPASMQNLLEEYVELFQEPNRLPPTREIDHHITLKEWAEPINVRPYRYAYFQKAEIEKQVHEMLNSGLIRQSTSPFSSPVLLVKKNGSWRFCTDYRSLNEVTVKDRFPIPTVEDMLDELHGAAYFTKLDLRASPTWSFHFKHVRQAFEILKQQHFFVKGSKCNFDQQELEYFRHIVTCHGVKVGEKKIAAMVSWPQPHNISELRGFLGLTGYFRKFVRGYGLLARPLTNLLKKGQFSWNKDAEEAFVKLKQAMTKTPVLSMPNFNDKFIIETDASGDGIRAVLQQNGKPIALMSQALGVSKKTWSTYAKELLVVVEAVRMWRPYLLGHRFVIQTDQCSLKYLLEHKIATPE</sequence>
<accession>A0ACB8JNE0</accession>
<organism evidence="1 2">
    <name type="scientific">Citrus sinensis</name>
    <name type="common">Sweet orange</name>
    <name type="synonym">Citrus aurantium var. sinensis</name>
    <dbReference type="NCBI Taxonomy" id="2711"/>
    <lineage>
        <taxon>Eukaryota</taxon>
        <taxon>Viridiplantae</taxon>
        <taxon>Streptophyta</taxon>
        <taxon>Embryophyta</taxon>
        <taxon>Tracheophyta</taxon>
        <taxon>Spermatophyta</taxon>
        <taxon>Magnoliopsida</taxon>
        <taxon>eudicotyledons</taxon>
        <taxon>Gunneridae</taxon>
        <taxon>Pentapetalae</taxon>
        <taxon>rosids</taxon>
        <taxon>malvids</taxon>
        <taxon>Sapindales</taxon>
        <taxon>Rutaceae</taxon>
        <taxon>Aurantioideae</taxon>
        <taxon>Citrus</taxon>
    </lineage>
</organism>
<reference evidence="2" key="1">
    <citation type="journal article" date="2023" name="Hortic. Res.">
        <title>A chromosome-level phased genome enabling allele-level studies in sweet orange: a case study on citrus Huanglongbing tolerance.</title>
        <authorList>
            <person name="Wu B."/>
            <person name="Yu Q."/>
            <person name="Deng Z."/>
            <person name="Duan Y."/>
            <person name="Luo F."/>
            <person name="Gmitter F. Jr."/>
        </authorList>
    </citation>
    <scope>NUCLEOTIDE SEQUENCE [LARGE SCALE GENOMIC DNA]</scope>
    <source>
        <strain evidence="2">cv. Valencia</strain>
    </source>
</reference>
<evidence type="ECO:0000313" key="1">
    <source>
        <dbReference type="EMBL" id="KAH9718390.1"/>
    </source>
</evidence>
<gene>
    <name evidence="1" type="ORF">KPL71_022207</name>
</gene>
<name>A0ACB8JNE0_CITSI</name>
<dbReference type="Proteomes" id="UP000829398">
    <property type="component" value="Chromosome 7"/>
</dbReference>
<evidence type="ECO:0000313" key="2">
    <source>
        <dbReference type="Proteomes" id="UP000829398"/>
    </source>
</evidence>
<protein>
    <submittedName>
        <fullName evidence="1">Uncharacterized protein</fullName>
    </submittedName>
</protein>
<comment type="caution">
    <text evidence="1">The sequence shown here is derived from an EMBL/GenBank/DDBJ whole genome shotgun (WGS) entry which is preliminary data.</text>
</comment>